<feature type="region of interest" description="Disordered" evidence="1">
    <location>
        <begin position="33"/>
        <end position="52"/>
    </location>
</feature>
<name>A0AAV4VNP2_CAEEX</name>
<dbReference type="AlphaFoldDB" id="A0AAV4VNP2"/>
<evidence type="ECO:0000313" key="3">
    <source>
        <dbReference type="Proteomes" id="UP001054945"/>
    </source>
</evidence>
<reference evidence="2 3" key="1">
    <citation type="submission" date="2021-06" db="EMBL/GenBank/DDBJ databases">
        <title>Caerostris extrusa draft genome.</title>
        <authorList>
            <person name="Kono N."/>
            <person name="Arakawa K."/>
        </authorList>
    </citation>
    <scope>NUCLEOTIDE SEQUENCE [LARGE SCALE GENOMIC DNA]</scope>
</reference>
<evidence type="ECO:0000256" key="1">
    <source>
        <dbReference type="SAM" id="MobiDB-lite"/>
    </source>
</evidence>
<proteinExistence type="predicted"/>
<dbReference type="EMBL" id="BPLR01014867">
    <property type="protein sequence ID" value="GIY71847.1"/>
    <property type="molecule type" value="Genomic_DNA"/>
</dbReference>
<sequence>MEARGETSAIKPERGLATAASLAFGTRRPDRSLLRSVSSGRRNSGGWRGGSCTLLPPHQTRWRIMKIIREEAKKLAAYTASKMSGMGPMANERCQSWRVK</sequence>
<accession>A0AAV4VNP2</accession>
<gene>
    <name evidence="2" type="ORF">CEXT_138411</name>
</gene>
<evidence type="ECO:0000313" key="2">
    <source>
        <dbReference type="EMBL" id="GIY71847.1"/>
    </source>
</evidence>
<feature type="compositionally biased region" description="Low complexity" evidence="1">
    <location>
        <begin position="34"/>
        <end position="45"/>
    </location>
</feature>
<comment type="caution">
    <text evidence="2">The sequence shown here is derived from an EMBL/GenBank/DDBJ whole genome shotgun (WGS) entry which is preliminary data.</text>
</comment>
<organism evidence="2 3">
    <name type="scientific">Caerostris extrusa</name>
    <name type="common">Bark spider</name>
    <name type="synonym">Caerostris bankana</name>
    <dbReference type="NCBI Taxonomy" id="172846"/>
    <lineage>
        <taxon>Eukaryota</taxon>
        <taxon>Metazoa</taxon>
        <taxon>Ecdysozoa</taxon>
        <taxon>Arthropoda</taxon>
        <taxon>Chelicerata</taxon>
        <taxon>Arachnida</taxon>
        <taxon>Araneae</taxon>
        <taxon>Araneomorphae</taxon>
        <taxon>Entelegynae</taxon>
        <taxon>Araneoidea</taxon>
        <taxon>Araneidae</taxon>
        <taxon>Caerostris</taxon>
    </lineage>
</organism>
<protein>
    <submittedName>
        <fullName evidence="2">Uncharacterized protein</fullName>
    </submittedName>
</protein>
<dbReference type="Proteomes" id="UP001054945">
    <property type="component" value="Unassembled WGS sequence"/>
</dbReference>
<keyword evidence="3" id="KW-1185">Reference proteome</keyword>